<dbReference type="Gene3D" id="3.10.350.10">
    <property type="entry name" value="LysM domain"/>
    <property type="match status" value="4"/>
</dbReference>
<reference evidence="6 7" key="1">
    <citation type="submission" date="2023-01" db="EMBL/GenBank/DDBJ databases">
        <title>Analysis of 21 Apiospora genomes using comparative genomics revels a genus with tremendous synthesis potential of carbohydrate active enzymes and secondary metabolites.</title>
        <authorList>
            <person name="Sorensen T."/>
        </authorList>
    </citation>
    <scope>NUCLEOTIDE SEQUENCE [LARGE SCALE GENOMIC DNA]</scope>
    <source>
        <strain evidence="6 7">CBS 114990</strain>
    </source>
</reference>
<dbReference type="PANTHER" id="PTHR34997:SF2">
    <property type="entry name" value="LYSM DOMAIN-CONTAINING PROTEIN-RELATED"/>
    <property type="match status" value="1"/>
</dbReference>
<comment type="caution">
    <text evidence="6">The sequence shown here is derived from an EMBL/GenBank/DDBJ whole genome shotgun (WGS) entry which is preliminary data.</text>
</comment>
<dbReference type="SUPFAM" id="SSF54106">
    <property type="entry name" value="LysM domain"/>
    <property type="match status" value="4"/>
</dbReference>
<sequence length="298" mass="30640">MRTCDTASPTQPNIVDNCNAFYLVKAGDSCATIASSHDITLAQFFAYNPAAGSTCSGLWANAYACVSIIGMTPPPPTTTQPDNGVTTPVPTQSGMVSDCNKFHLVENGQTCSTIASLYSISFAQFVQWNPAAKSDCSGLWSSTYACVGVLGGGGTTPPPTTTTAGNGNGITTPTPTQPGMVDNCDEFYLVKSGDSCAAIASSSGISLGQFVEWNPSVGSGCNGLWLDAPGNGIATPTPIQSGMTENCNTFHFVQSGDTCASISSKYSIPLSSFVSWNPAAGSSCNGMWANTYACVAVL</sequence>
<feature type="domain" description="LysM" evidence="5">
    <location>
        <begin position="101"/>
        <end position="147"/>
    </location>
</feature>
<evidence type="ECO:0000256" key="3">
    <source>
        <dbReference type="ARBA" id="ARBA00023026"/>
    </source>
</evidence>
<dbReference type="InterPro" id="IPR052210">
    <property type="entry name" value="LysM1-like"/>
</dbReference>
<dbReference type="InterPro" id="IPR036779">
    <property type="entry name" value="LysM_dom_sf"/>
</dbReference>
<accession>A0ABR1WA23</accession>
<evidence type="ECO:0000313" key="6">
    <source>
        <dbReference type="EMBL" id="KAK8080354.1"/>
    </source>
</evidence>
<evidence type="ECO:0000256" key="4">
    <source>
        <dbReference type="ARBA" id="ARBA00044955"/>
    </source>
</evidence>
<dbReference type="GeneID" id="92045547"/>
<dbReference type="PANTHER" id="PTHR34997">
    <property type="entry name" value="AM15"/>
    <property type="match status" value="1"/>
</dbReference>
<evidence type="ECO:0000256" key="1">
    <source>
        <dbReference type="ARBA" id="ARBA00022669"/>
    </source>
</evidence>
<comment type="similarity">
    <text evidence="4">Belongs to the secreted LysM effector family.</text>
</comment>
<evidence type="ECO:0000313" key="7">
    <source>
        <dbReference type="Proteomes" id="UP001433268"/>
    </source>
</evidence>
<dbReference type="SMART" id="SM00257">
    <property type="entry name" value="LysM"/>
    <property type="match status" value="4"/>
</dbReference>
<dbReference type="Proteomes" id="UP001433268">
    <property type="component" value="Unassembled WGS sequence"/>
</dbReference>
<keyword evidence="1" id="KW-0147">Chitin-binding</keyword>
<keyword evidence="2" id="KW-0732">Signal</keyword>
<keyword evidence="7" id="KW-1185">Reference proteome</keyword>
<dbReference type="Pfam" id="PF01476">
    <property type="entry name" value="LysM"/>
    <property type="match status" value="4"/>
</dbReference>
<dbReference type="InterPro" id="IPR018392">
    <property type="entry name" value="LysM"/>
</dbReference>
<dbReference type="PROSITE" id="PS51782">
    <property type="entry name" value="LYSM"/>
    <property type="match status" value="4"/>
</dbReference>
<organism evidence="6 7">
    <name type="scientific">Apiospora hydei</name>
    <dbReference type="NCBI Taxonomy" id="1337664"/>
    <lineage>
        <taxon>Eukaryota</taxon>
        <taxon>Fungi</taxon>
        <taxon>Dikarya</taxon>
        <taxon>Ascomycota</taxon>
        <taxon>Pezizomycotina</taxon>
        <taxon>Sordariomycetes</taxon>
        <taxon>Xylariomycetidae</taxon>
        <taxon>Amphisphaeriales</taxon>
        <taxon>Apiosporaceae</taxon>
        <taxon>Apiospora</taxon>
    </lineage>
</organism>
<evidence type="ECO:0000256" key="2">
    <source>
        <dbReference type="ARBA" id="ARBA00022729"/>
    </source>
</evidence>
<keyword evidence="3" id="KW-0843">Virulence</keyword>
<gene>
    <name evidence="6" type="ORF">PG997_008172</name>
</gene>
<proteinExistence type="inferred from homology"/>
<protein>
    <recommendedName>
        <fullName evidence="5">LysM domain-containing protein</fullName>
    </recommendedName>
</protein>
<feature type="domain" description="LysM" evidence="5">
    <location>
        <begin position="249"/>
        <end position="295"/>
    </location>
</feature>
<dbReference type="RefSeq" id="XP_066667829.1">
    <property type="nucleotide sequence ID" value="XM_066812487.1"/>
</dbReference>
<name>A0ABR1WA23_9PEZI</name>
<dbReference type="EMBL" id="JAQQWN010000006">
    <property type="protein sequence ID" value="KAK8080354.1"/>
    <property type="molecule type" value="Genomic_DNA"/>
</dbReference>
<dbReference type="CDD" id="cd00118">
    <property type="entry name" value="LysM"/>
    <property type="match status" value="4"/>
</dbReference>
<evidence type="ECO:0000259" key="5">
    <source>
        <dbReference type="PROSITE" id="PS51782"/>
    </source>
</evidence>
<feature type="domain" description="LysM" evidence="5">
    <location>
        <begin position="20"/>
        <end position="66"/>
    </location>
</feature>
<feature type="domain" description="LysM" evidence="5">
    <location>
        <begin position="186"/>
        <end position="232"/>
    </location>
</feature>